<protein>
    <recommendedName>
        <fullName evidence="7">DNA topoisomerase</fullName>
        <ecNumber evidence="7">5.6.2.1</ecNumber>
    </recommendedName>
</protein>
<dbReference type="GO" id="GO:0003917">
    <property type="term" value="F:DNA topoisomerase type I (single strand cut, ATP-independent) activity"/>
    <property type="evidence" value="ECO:0007669"/>
    <property type="project" value="UniProtKB-EC"/>
</dbReference>
<dbReference type="Pfam" id="PF23546">
    <property type="entry name" value="Zn_ribbon_TOP3B"/>
    <property type="match status" value="1"/>
</dbReference>
<dbReference type="OrthoDB" id="430051at2759"/>
<comment type="catalytic activity">
    <reaction evidence="1 7">
        <text>ATP-independent breakage of single-stranded DNA, followed by passage and rejoining.</text>
        <dbReference type="EC" id="5.6.2.1"/>
    </reaction>
</comment>
<keyword evidence="5 7" id="KW-0413">Isomerase</keyword>
<dbReference type="SMART" id="SM00437">
    <property type="entry name" value="TOP1Ac"/>
    <property type="match status" value="1"/>
</dbReference>
<keyword evidence="11" id="KW-1185">Reference proteome</keyword>
<sequence length="867" mass="96847">MAPKVFMVAEKPSIALSIASVLSAGRMSTRKGSTDVHEFDGMFRGAHSHFKVTSVIGHVFSVDFPPAYQNWEVTDPMDLFEAPVLKSECNPKAHIRRHLSLEARGCTYLVLWLDCDREGENICYEVIECSGIHETEAGRRIFRAKFSSVTEKDICNAMDNLLVPNKDEALSVDARQEIDLKVGVAFTRFQTRYFQGKYGNLDSRVISYGPCQTPTLGFCVQRAMQITTFKPEKFWSLNPFIMKDGYEVQLDWDRRKVFDSEVATMFQKMVTDDGTLKVTDISTKEECKPRPSGLNTVNMLKVASSALGLGPQMAMQLAERLYTQGFISYPRTESTTYPASFDFTSALSIQQNHPIWGNYVKALLADGYHKPRQGHDAGDHPPITPMRSATEDTLGNDAWRLYQFICQHFIGSVSPDCRYMRTAIEFTAGGEVFHCTGHHVTAKGFTSIMPWMSVSEKSLPQFKQGEKIKILKVDLYEGSTTPPDYLSESELISLMEKNGIGTDASIPVHINNICERNYVQVNSGRRLVPTALGTTLIKGYQCIDADLCLPDIRSFIEQQITLIAKGEADHVHVVQHVLQQFMNKYSYFVKMIENMDALFEAQFSPLADSGRLLSKCGKCTRYMKYISTQPTRLYCTTCEEVYNLPQNGTIKLYKELACPLDGFELLLFSMAGPDGKSFPLCPFCYNSPPFEGIDKLFSALKLERNPGKVGKGAGMPCFLCPHPTCRHSMITQGVCACPECSGTLILDPVSAPKWRLYCNMCNCLVSLPQGAHRISTTSEKCSNCESTIIEVDFNKKTTPLQDGATLHKGCILCDELLHSLIEMKHGKSFSMRRGRGGRGRGRGRGSSRGRGRGGSARGDPKMSFRDF</sequence>
<evidence type="ECO:0000256" key="5">
    <source>
        <dbReference type="ARBA" id="ARBA00023235"/>
    </source>
</evidence>
<dbReference type="GO" id="GO:0006310">
    <property type="term" value="P:DNA recombination"/>
    <property type="evidence" value="ECO:0007669"/>
    <property type="project" value="TreeGrafter"/>
</dbReference>
<dbReference type="GO" id="GO:0005634">
    <property type="term" value="C:nucleus"/>
    <property type="evidence" value="ECO:0007669"/>
    <property type="project" value="TreeGrafter"/>
</dbReference>
<dbReference type="InterPro" id="IPR056452">
    <property type="entry name" value="Zn_ribbon_TOP3B"/>
</dbReference>
<accession>A0A6P5EZ40</accession>
<feature type="domain" description="Topo IA-type catalytic" evidence="10">
    <location>
        <begin position="165"/>
        <end position="585"/>
    </location>
</feature>
<reference evidence="11" key="1">
    <citation type="journal article" date="2015" name="Nat. Genet.">
        <title>The pineapple genome and the evolution of CAM photosynthesis.</title>
        <authorList>
            <person name="Ming R."/>
            <person name="VanBuren R."/>
            <person name="Wai C.M."/>
            <person name="Tang H."/>
            <person name="Schatz M.C."/>
            <person name="Bowers J.E."/>
            <person name="Lyons E."/>
            <person name="Wang M.L."/>
            <person name="Chen J."/>
            <person name="Biggers E."/>
            <person name="Zhang J."/>
            <person name="Huang L."/>
            <person name="Zhang L."/>
            <person name="Miao W."/>
            <person name="Zhang J."/>
            <person name="Ye Z."/>
            <person name="Miao C."/>
            <person name="Lin Z."/>
            <person name="Wang H."/>
            <person name="Zhou H."/>
            <person name="Yim W.C."/>
            <person name="Priest H.D."/>
            <person name="Zheng C."/>
            <person name="Woodhouse M."/>
            <person name="Edger P.P."/>
            <person name="Guyot R."/>
            <person name="Guo H.B."/>
            <person name="Guo H."/>
            <person name="Zheng G."/>
            <person name="Singh R."/>
            <person name="Sharma A."/>
            <person name="Min X."/>
            <person name="Zheng Y."/>
            <person name="Lee H."/>
            <person name="Gurtowski J."/>
            <person name="Sedlazeck F.J."/>
            <person name="Harkess A."/>
            <person name="McKain M.R."/>
            <person name="Liao Z."/>
            <person name="Fang J."/>
            <person name="Liu J."/>
            <person name="Zhang X."/>
            <person name="Zhang Q."/>
            <person name="Hu W."/>
            <person name="Qin Y."/>
            <person name="Wang K."/>
            <person name="Chen L.Y."/>
            <person name="Shirley N."/>
            <person name="Lin Y.R."/>
            <person name="Liu L.Y."/>
            <person name="Hernandez A.G."/>
            <person name="Wright C.L."/>
            <person name="Bulone V."/>
            <person name="Tuskan G.A."/>
            <person name="Heath K."/>
            <person name="Zee F."/>
            <person name="Moore P.H."/>
            <person name="Sunkar R."/>
            <person name="Leebens-Mack J.H."/>
            <person name="Mockler T."/>
            <person name="Bennetzen J.L."/>
            <person name="Freeling M."/>
            <person name="Sankoff D."/>
            <person name="Paterson A.H."/>
            <person name="Zhu X."/>
            <person name="Yang X."/>
            <person name="Smith J.A."/>
            <person name="Cushman J.C."/>
            <person name="Paull R.E."/>
            <person name="Yu Q."/>
        </authorList>
    </citation>
    <scope>NUCLEOTIDE SEQUENCE [LARGE SCALE GENOMIC DNA]</scope>
    <source>
        <strain evidence="11">cv. F153</strain>
    </source>
</reference>
<dbReference type="FunFam" id="1.10.290.10:FF:000001">
    <property type="entry name" value="DNA topoisomerase"/>
    <property type="match status" value="1"/>
</dbReference>
<keyword evidence="4 7" id="KW-0238">DNA-binding</keyword>
<feature type="domain" description="Toprim" evidence="9">
    <location>
        <begin position="4"/>
        <end position="147"/>
    </location>
</feature>
<dbReference type="AlphaFoldDB" id="A0A6P5EZ40"/>
<evidence type="ECO:0000256" key="6">
    <source>
        <dbReference type="ARBA" id="ARBA00060299"/>
    </source>
</evidence>
<dbReference type="Pfam" id="PF01131">
    <property type="entry name" value="Topoisom_bac"/>
    <property type="match status" value="1"/>
</dbReference>
<comment type="function">
    <text evidence="7">Introduces a single-strand break via transesterification at a target site in duplex DNA. Releases the supercoiling and torsional tension of DNA introduced during the DNA replication and transcription by transiently cleaving and rejoining one strand of the DNA duplex. The scissile phosphodiester is attacked by the catalytic tyrosine of the enzyme, resulting in the formation of a DNA-(5'-phosphotyrosyl)-enzyme intermediate and the expulsion of a 3'-OH DNA strand.</text>
</comment>
<dbReference type="GO" id="GO:0006265">
    <property type="term" value="P:DNA topological change"/>
    <property type="evidence" value="ECO:0007669"/>
    <property type="project" value="InterPro"/>
</dbReference>
<dbReference type="FunFam" id="3.40.50.140:FF:000002">
    <property type="entry name" value="DNA topoisomerase"/>
    <property type="match status" value="1"/>
</dbReference>
<dbReference type="GO" id="GO:0006281">
    <property type="term" value="P:DNA repair"/>
    <property type="evidence" value="ECO:0007669"/>
    <property type="project" value="TreeGrafter"/>
</dbReference>
<dbReference type="InterPro" id="IPR000380">
    <property type="entry name" value="Topo_IA"/>
</dbReference>
<proteinExistence type="inferred from homology"/>
<feature type="region of interest" description="Disordered" evidence="8">
    <location>
        <begin position="828"/>
        <end position="867"/>
    </location>
</feature>
<reference evidence="12 13" key="2">
    <citation type="submission" date="2025-04" db="UniProtKB">
        <authorList>
            <consortium name="RefSeq"/>
        </authorList>
    </citation>
    <scope>IDENTIFICATION</scope>
    <source>
        <tissue evidence="12 13">Leaf</tissue>
    </source>
</reference>
<dbReference type="CDD" id="cd00186">
    <property type="entry name" value="TOP1Ac"/>
    <property type="match status" value="1"/>
</dbReference>
<dbReference type="SMART" id="SM00493">
    <property type="entry name" value="TOPRIM"/>
    <property type="match status" value="1"/>
</dbReference>
<feature type="compositionally biased region" description="Basic residues" evidence="8">
    <location>
        <begin position="828"/>
        <end position="851"/>
    </location>
</feature>
<dbReference type="InterPro" id="IPR023405">
    <property type="entry name" value="Topo_IA_core_domain"/>
</dbReference>
<dbReference type="SUPFAM" id="SSF56712">
    <property type="entry name" value="Prokaryotic type I DNA topoisomerase"/>
    <property type="match status" value="1"/>
</dbReference>
<dbReference type="InterPro" id="IPR023406">
    <property type="entry name" value="Topo_IA_AS"/>
</dbReference>
<dbReference type="PROSITE" id="PS50880">
    <property type="entry name" value="TOPRIM"/>
    <property type="match status" value="1"/>
</dbReference>
<evidence type="ECO:0000256" key="2">
    <source>
        <dbReference type="ARBA" id="ARBA00009446"/>
    </source>
</evidence>
<evidence type="ECO:0000313" key="12">
    <source>
        <dbReference type="RefSeq" id="XP_020089110.1"/>
    </source>
</evidence>
<dbReference type="PRINTS" id="PR00417">
    <property type="entry name" value="PRTPISMRASEI"/>
</dbReference>
<dbReference type="InterPro" id="IPR003601">
    <property type="entry name" value="Topo_IA_2"/>
</dbReference>
<dbReference type="PROSITE" id="PS00396">
    <property type="entry name" value="TOPO_IA_1"/>
    <property type="match status" value="1"/>
</dbReference>
<dbReference type="Pfam" id="PF01751">
    <property type="entry name" value="Toprim"/>
    <property type="match status" value="1"/>
</dbReference>
<name>A0A6P5EZ40_ANACO</name>
<dbReference type="Gene3D" id="2.70.20.10">
    <property type="entry name" value="Topoisomerase I, domain 3"/>
    <property type="match status" value="1"/>
</dbReference>
<dbReference type="EC" id="5.6.2.1" evidence="7"/>
<dbReference type="Proteomes" id="UP000515123">
    <property type="component" value="Linkage group 5"/>
</dbReference>
<dbReference type="RefSeq" id="XP_020089110.1">
    <property type="nucleotide sequence ID" value="XM_020233521.1"/>
</dbReference>
<dbReference type="Gene3D" id="3.40.50.140">
    <property type="match status" value="1"/>
</dbReference>
<evidence type="ECO:0000256" key="1">
    <source>
        <dbReference type="ARBA" id="ARBA00000213"/>
    </source>
</evidence>
<comment type="function">
    <text evidence="6">Releases the supercoiling and torsional tension of DNA introduced during the DNA replication and transcription by transiently cleaving and rejoining one strand of the DNA duplex. Introduces a single-strand break via transesterification at a target site in duplex DNA. The scissile phosphodiester is attacked by the catalytic tyrosine of the enzyme, resulting in the formation of a DNA-(5'-phosphotyrosyl)-enzyme intermediate and the expulsion of a 3'-OH DNA strand. The free DNA strand than undergoes passage around the unbroken strand thus removing DNA supercoils. Finally, in the religation step, the DNA 3'-OH attacks the covalent intermediate to expel the active-site tyrosine and restore the DNA phosphodiester backbone.</text>
</comment>
<evidence type="ECO:0000259" key="9">
    <source>
        <dbReference type="PROSITE" id="PS50880"/>
    </source>
</evidence>
<comment type="similarity">
    <text evidence="2 7">Belongs to the type IA topoisomerase family.</text>
</comment>
<evidence type="ECO:0000256" key="7">
    <source>
        <dbReference type="RuleBase" id="RU362092"/>
    </source>
</evidence>
<gene>
    <name evidence="12 13" type="primary">LOC109710770</name>
</gene>
<dbReference type="CDD" id="cd03362">
    <property type="entry name" value="TOPRIM_TopoIA_TopoIII"/>
    <property type="match status" value="1"/>
</dbReference>
<dbReference type="InterPro" id="IPR013824">
    <property type="entry name" value="Topo_IA_cen_sub1"/>
</dbReference>
<dbReference type="PANTHER" id="PTHR11390:SF20">
    <property type="entry name" value="DNA TOPOISOMERASE 3-BETA-1"/>
    <property type="match status" value="1"/>
</dbReference>
<dbReference type="GeneID" id="109710770"/>
<dbReference type="InterPro" id="IPR013497">
    <property type="entry name" value="Topo_IA_cen"/>
</dbReference>
<evidence type="ECO:0000313" key="11">
    <source>
        <dbReference type="Proteomes" id="UP000515123"/>
    </source>
</evidence>
<dbReference type="Gene3D" id="1.10.460.10">
    <property type="entry name" value="Topoisomerase I, domain 2"/>
    <property type="match status" value="1"/>
</dbReference>
<dbReference type="PANTHER" id="PTHR11390">
    <property type="entry name" value="PROKARYOTIC DNA TOPOISOMERASE"/>
    <property type="match status" value="1"/>
</dbReference>
<dbReference type="SMART" id="SM00436">
    <property type="entry name" value="TOP1Bc"/>
    <property type="match status" value="1"/>
</dbReference>
<dbReference type="RefSeq" id="XP_020089111.1">
    <property type="nucleotide sequence ID" value="XM_020233522.1"/>
</dbReference>
<dbReference type="InterPro" id="IPR006171">
    <property type="entry name" value="TOPRIM_dom"/>
</dbReference>
<evidence type="ECO:0000256" key="3">
    <source>
        <dbReference type="ARBA" id="ARBA00023029"/>
    </source>
</evidence>
<keyword evidence="3 7" id="KW-0799">Topoisomerase</keyword>
<evidence type="ECO:0000256" key="4">
    <source>
        <dbReference type="ARBA" id="ARBA00023125"/>
    </source>
</evidence>
<evidence type="ECO:0000256" key="8">
    <source>
        <dbReference type="SAM" id="MobiDB-lite"/>
    </source>
</evidence>
<evidence type="ECO:0000259" key="10">
    <source>
        <dbReference type="PROSITE" id="PS52039"/>
    </source>
</evidence>
<dbReference type="InterPro" id="IPR034144">
    <property type="entry name" value="TOPRIM_TopoIII"/>
</dbReference>
<dbReference type="InterPro" id="IPR003602">
    <property type="entry name" value="Topo_IA_DNA-bd_dom"/>
</dbReference>
<dbReference type="Gene3D" id="1.10.290.10">
    <property type="entry name" value="Topoisomerase I, domain 4"/>
    <property type="match status" value="1"/>
</dbReference>
<dbReference type="InterPro" id="IPR013826">
    <property type="entry name" value="Topo_IA_cen_sub3"/>
</dbReference>
<dbReference type="PROSITE" id="PS52039">
    <property type="entry name" value="TOPO_IA_2"/>
    <property type="match status" value="1"/>
</dbReference>
<feature type="compositionally biased region" description="Basic and acidic residues" evidence="8">
    <location>
        <begin position="858"/>
        <end position="867"/>
    </location>
</feature>
<dbReference type="InterPro" id="IPR013825">
    <property type="entry name" value="Topo_IA_cen_sub2"/>
</dbReference>
<evidence type="ECO:0000313" key="13">
    <source>
        <dbReference type="RefSeq" id="XP_020089111.1"/>
    </source>
</evidence>
<dbReference type="GO" id="GO:0003677">
    <property type="term" value="F:DNA binding"/>
    <property type="evidence" value="ECO:0007669"/>
    <property type="project" value="UniProtKB-KW"/>
</dbReference>
<organism evidence="13">
    <name type="scientific">Ananas comosus</name>
    <name type="common">Pineapple</name>
    <name type="synonym">Ananas ananas</name>
    <dbReference type="NCBI Taxonomy" id="4615"/>
    <lineage>
        <taxon>Eukaryota</taxon>
        <taxon>Viridiplantae</taxon>
        <taxon>Streptophyta</taxon>
        <taxon>Embryophyta</taxon>
        <taxon>Tracheophyta</taxon>
        <taxon>Spermatophyta</taxon>
        <taxon>Magnoliopsida</taxon>
        <taxon>Liliopsida</taxon>
        <taxon>Poales</taxon>
        <taxon>Bromeliaceae</taxon>
        <taxon>Bromelioideae</taxon>
        <taxon>Ananas</taxon>
    </lineage>
</organism>